<name>A0AAV8STU3_9ROSI</name>
<comment type="caution">
    <text evidence="1">The sequence shown here is derived from an EMBL/GenBank/DDBJ whole genome shotgun (WGS) entry which is preliminary data.</text>
</comment>
<organism evidence="1 2">
    <name type="scientific">Erythroxylum novogranatense</name>
    <dbReference type="NCBI Taxonomy" id="1862640"/>
    <lineage>
        <taxon>Eukaryota</taxon>
        <taxon>Viridiplantae</taxon>
        <taxon>Streptophyta</taxon>
        <taxon>Embryophyta</taxon>
        <taxon>Tracheophyta</taxon>
        <taxon>Spermatophyta</taxon>
        <taxon>Magnoliopsida</taxon>
        <taxon>eudicotyledons</taxon>
        <taxon>Gunneridae</taxon>
        <taxon>Pentapetalae</taxon>
        <taxon>rosids</taxon>
        <taxon>fabids</taxon>
        <taxon>Malpighiales</taxon>
        <taxon>Erythroxylaceae</taxon>
        <taxon>Erythroxylum</taxon>
    </lineage>
</organism>
<evidence type="ECO:0000313" key="2">
    <source>
        <dbReference type="Proteomes" id="UP001159364"/>
    </source>
</evidence>
<dbReference type="PANTHER" id="PTHR15503:SF45">
    <property type="entry name" value="RNA-DIRECTED DNA POLYMERASE HOMOLOG"/>
    <property type="match status" value="1"/>
</dbReference>
<dbReference type="InterPro" id="IPR043502">
    <property type="entry name" value="DNA/RNA_pol_sf"/>
</dbReference>
<dbReference type="PANTHER" id="PTHR15503">
    <property type="entry name" value="LDOC1 RELATED"/>
    <property type="match status" value="1"/>
</dbReference>
<reference evidence="1 2" key="1">
    <citation type="submission" date="2021-09" db="EMBL/GenBank/DDBJ databases">
        <title>Genomic insights and catalytic innovation underlie evolution of tropane alkaloids biosynthesis.</title>
        <authorList>
            <person name="Wang Y.-J."/>
            <person name="Tian T."/>
            <person name="Huang J.-P."/>
            <person name="Huang S.-X."/>
        </authorList>
    </citation>
    <scope>NUCLEOTIDE SEQUENCE [LARGE SCALE GENOMIC DNA]</scope>
    <source>
        <strain evidence="1">KIB-2018</strain>
        <tissue evidence="1">Leaf</tissue>
    </source>
</reference>
<evidence type="ECO:0008006" key="3">
    <source>
        <dbReference type="Google" id="ProtNLM"/>
    </source>
</evidence>
<dbReference type="EMBL" id="JAIWQS010000009">
    <property type="protein sequence ID" value="KAJ8755695.1"/>
    <property type="molecule type" value="Genomic_DNA"/>
</dbReference>
<dbReference type="Proteomes" id="UP001159364">
    <property type="component" value="Linkage Group LG09"/>
</dbReference>
<proteinExistence type="predicted"/>
<dbReference type="Gene3D" id="3.10.10.10">
    <property type="entry name" value="HIV Type 1 Reverse Transcriptase, subunit A, domain 1"/>
    <property type="match status" value="1"/>
</dbReference>
<dbReference type="InterPro" id="IPR043128">
    <property type="entry name" value="Rev_trsase/Diguanyl_cyclase"/>
</dbReference>
<dbReference type="SUPFAM" id="SSF56672">
    <property type="entry name" value="DNA/RNA polymerases"/>
    <property type="match status" value="1"/>
</dbReference>
<dbReference type="InterPro" id="IPR032567">
    <property type="entry name" value="RTL1-rel"/>
</dbReference>
<gene>
    <name evidence="1" type="ORF">K2173_022639</name>
</gene>
<dbReference type="AlphaFoldDB" id="A0AAV8STU3"/>
<sequence>MQRRADVVLGMAHLFLDDVLVLIDRVLLTRLFRRVDTVCDRVLESVGYSVMHIVISRMFRGCELSIGGGCLVVDRCPEDLRLGVMQVWIVDESDARLDCRQKTVEFGFDDGRRVVFAGDRKAGPLRFVSALAAEKLMRGGCEAFLAYVVDSEADRGKLEGVRCSTISIPPYRMAPAELKELKEQLEELLEKGYIRPSSSPWGAPVLFVKKKDGSLRMCVDYRKLNQVTVKNGIRFLALMICSINCEDEVFSKIDLRSGYHRFLG</sequence>
<accession>A0AAV8STU3</accession>
<keyword evidence="2" id="KW-1185">Reference proteome</keyword>
<dbReference type="Gene3D" id="3.30.70.270">
    <property type="match status" value="1"/>
</dbReference>
<evidence type="ECO:0000313" key="1">
    <source>
        <dbReference type="EMBL" id="KAJ8755695.1"/>
    </source>
</evidence>
<protein>
    <recommendedName>
        <fullName evidence="3">Reverse transcriptase domain-containing protein</fullName>
    </recommendedName>
</protein>